<comment type="catalytic activity">
    <reaction evidence="5">
        <text>L-methionyl-tRNA(fMet) + (6R)-10-formyltetrahydrofolate = N-formyl-L-methionyl-tRNA(fMet) + (6S)-5,6,7,8-tetrahydrofolate + H(+)</text>
        <dbReference type="Rhea" id="RHEA:24380"/>
        <dbReference type="Rhea" id="RHEA-COMP:9952"/>
        <dbReference type="Rhea" id="RHEA-COMP:9953"/>
        <dbReference type="ChEBI" id="CHEBI:15378"/>
        <dbReference type="ChEBI" id="CHEBI:57453"/>
        <dbReference type="ChEBI" id="CHEBI:78530"/>
        <dbReference type="ChEBI" id="CHEBI:78844"/>
        <dbReference type="ChEBI" id="CHEBI:195366"/>
        <dbReference type="EC" id="2.1.2.9"/>
    </reaction>
</comment>
<dbReference type="SUPFAM" id="SSF50486">
    <property type="entry name" value="FMT C-terminal domain-like"/>
    <property type="match status" value="1"/>
</dbReference>
<evidence type="ECO:0000256" key="1">
    <source>
        <dbReference type="ARBA" id="ARBA00010699"/>
    </source>
</evidence>
<evidence type="ECO:0000313" key="8">
    <source>
        <dbReference type="EMBL" id="XBX83803.1"/>
    </source>
</evidence>
<dbReference type="EC" id="2.1.2.9" evidence="2 5"/>
<dbReference type="PANTHER" id="PTHR11138:SF5">
    <property type="entry name" value="METHIONYL-TRNA FORMYLTRANSFERASE, MITOCHONDRIAL"/>
    <property type="match status" value="1"/>
</dbReference>
<comment type="similarity">
    <text evidence="1 5">Belongs to the Fmt family.</text>
</comment>
<dbReference type="Pfam" id="PF02911">
    <property type="entry name" value="Formyl_trans_C"/>
    <property type="match status" value="1"/>
</dbReference>
<comment type="function">
    <text evidence="5">Attaches a formyl group to the free amino group of methionyl-tRNA(fMet). The formyl group appears to play a dual role in the initiator identity of N-formylmethionyl-tRNA by promoting its recognition by IF2 and preventing the misappropriation of this tRNA by the elongation apparatus.</text>
</comment>
<keyword evidence="3 5" id="KW-0808">Transferase</keyword>
<evidence type="ECO:0000256" key="4">
    <source>
        <dbReference type="ARBA" id="ARBA00022917"/>
    </source>
</evidence>
<evidence type="ECO:0000259" key="7">
    <source>
        <dbReference type="Pfam" id="PF02911"/>
    </source>
</evidence>
<dbReference type="SUPFAM" id="SSF53328">
    <property type="entry name" value="Formyltransferase"/>
    <property type="match status" value="1"/>
</dbReference>
<dbReference type="InterPro" id="IPR041711">
    <property type="entry name" value="Met-tRNA-FMT_N"/>
</dbReference>
<dbReference type="InterPro" id="IPR011034">
    <property type="entry name" value="Formyl_transferase-like_C_sf"/>
</dbReference>
<protein>
    <recommendedName>
        <fullName evidence="2 5">Methionyl-tRNA formyltransferase</fullName>
        <ecNumber evidence="2 5">2.1.2.9</ecNumber>
    </recommendedName>
</protein>
<dbReference type="InterPro" id="IPR044135">
    <property type="entry name" value="Met-tRNA-FMT_C"/>
</dbReference>
<gene>
    <name evidence="5 8" type="primary">fmt</name>
    <name evidence="8" type="ORF">ABIQ69_07865</name>
</gene>
<dbReference type="NCBIfam" id="TIGR00460">
    <property type="entry name" value="fmt"/>
    <property type="match status" value="1"/>
</dbReference>
<evidence type="ECO:0000259" key="6">
    <source>
        <dbReference type="Pfam" id="PF00551"/>
    </source>
</evidence>
<evidence type="ECO:0000256" key="2">
    <source>
        <dbReference type="ARBA" id="ARBA00012261"/>
    </source>
</evidence>
<organism evidence="8">
    <name type="scientific">Agromyces sp. G08B096</name>
    <dbReference type="NCBI Taxonomy" id="3156399"/>
    <lineage>
        <taxon>Bacteria</taxon>
        <taxon>Bacillati</taxon>
        <taxon>Actinomycetota</taxon>
        <taxon>Actinomycetes</taxon>
        <taxon>Micrococcales</taxon>
        <taxon>Microbacteriaceae</taxon>
        <taxon>Agromyces</taxon>
    </lineage>
</organism>
<accession>A0AAU7WAN7</accession>
<feature type="domain" description="Formyl transferase N-terminal" evidence="6">
    <location>
        <begin position="7"/>
        <end position="181"/>
    </location>
</feature>
<sequence length="311" mass="32443">MTPLRLVFAGTPAAAVPSLERLAAGPHTIVSVITRPDAPVGRKRVLTPSPVAAEAEQLGLPVLRARRLDDAVTAEIAALAPDLGVIVAYGGLVREPLLSTPRHGWINLHFSLLPAWRGAAPVQHSLIAGDPELGAAVFRLVPELDAGDVFAEFRRPDDGTSTAGEVLDRFAHDGAELLAGVVDGIADGTARATPQKGTPSLAPKLDVAAGRLDWTRPAAEVLARYRGVTPEPGAWTTVGGERVKVLEARAADLAEASEPLPAGRLRAERRRVLVGTATTPVELVRVQPAGRAAMRAADWGRGLGADALDAG</sequence>
<dbReference type="HAMAP" id="MF_00182">
    <property type="entry name" value="Formyl_trans"/>
    <property type="match status" value="1"/>
</dbReference>
<dbReference type="GO" id="GO:0005829">
    <property type="term" value="C:cytosol"/>
    <property type="evidence" value="ECO:0007669"/>
    <property type="project" value="TreeGrafter"/>
</dbReference>
<dbReference type="InterPro" id="IPR036477">
    <property type="entry name" value="Formyl_transf_N_sf"/>
</dbReference>
<dbReference type="InterPro" id="IPR005793">
    <property type="entry name" value="Formyl_trans_C"/>
</dbReference>
<keyword evidence="4 5" id="KW-0648">Protein biosynthesis</keyword>
<dbReference type="InterPro" id="IPR005794">
    <property type="entry name" value="Fmt"/>
</dbReference>
<dbReference type="CDD" id="cd08646">
    <property type="entry name" value="FMT_core_Met-tRNA-FMT_N"/>
    <property type="match status" value="1"/>
</dbReference>
<evidence type="ECO:0000256" key="3">
    <source>
        <dbReference type="ARBA" id="ARBA00022679"/>
    </source>
</evidence>
<dbReference type="AlphaFoldDB" id="A0AAU7WAN7"/>
<feature type="binding site" evidence="5">
    <location>
        <begin position="111"/>
        <end position="114"/>
    </location>
    <ligand>
        <name>(6S)-5,6,7,8-tetrahydrofolate</name>
        <dbReference type="ChEBI" id="CHEBI:57453"/>
    </ligand>
</feature>
<dbReference type="Gene3D" id="3.40.50.12230">
    <property type="match status" value="1"/>
</dbReference>
<dbReference type="Pfam" id="PF00551">
    <property type="entry name" value="Formyl_trans_N"/>
    <property type="match status" value="1"/>
</dbReference>
<proteinExistence type="inferred from homology"/>
<dbReference type="GO" id="GO:0004479">
    <property type="term" value="F:methionyl-tRNA formyltransferase activity"/>
    <property type="evidence" value="ECO:0007669"/>
    <property type="project" value="UniProtKB-UniRule"/>
</dbReference>
<feature type="domain" description="Formyl transferase C-terminal" evidence="7">
    <location>
        <begin position="205"/>
        <end position="302"/>
    </location>
</feature>
<reference evidence="8" key="1">
    <citation type="submission" date="2024-05" db="EMBL/GenBank/DDBJ databases">
        <authorList>
            <person name="Yu L."/>
        </authorList>
    </citation>
    <scope>NUCLEOTIDE SEQUENCE</scope>
    <source>
        <strain evidence="8">G08B096</strain>
    </source>
</reference>
<dbReference type="RefSeq" id="WP_350349804.1">
    <property type="nucleotide sequence ID" value="NZ_CP158374.1"/>
</dbReference>
<dbReference type="CDD" id="cd08704">
    <property type="entry name" value="Met_tRNA_FMT_C"/>
    <property type="match status" value="1"/>
</dbReference>
<dbReference type="InterPro" id="IPR002376">
    <property type="entry name" value="Formyl_transf_N"/>
</dbReference>
<name>A0AAU7WAN7_9MICO</name>
<evidence type="ECO:0000256" key="5">
    <source>
        <dbReference type="HAMAP-Rule" id="MF_00182"/>
    </source>
</evidence>
<dbReference type="EMBL" id="CP158374">
    <property type="protein sequence ID" value="XBX83803.1"/>
    <property type="molecule type" value="Genomic_DNA"/>
</dbReference>
<dbReference type="PANTHER" id="PTHR11138">
    <property type="entry name" value="METHIONYL-TRNA FORMYLTRANSFERASE"/>
    <property type="match status" value="1"/>
</dbReference>